<dbReference type="Gene3D" id="2.60.120.200">
    <property type="match status" value="1"/>
</dbReference>
<dbReference type="PANTHER" id="PTHR43817:SF1">
    <property type="entry name" value="HYDROLASE, FAMILY 43, PUTATIVE (AFU_ORTHOLOGUE AFUA_3G01660)-RELATED"/>
    <property type="match status" value="1"/>
</dbReference>
<dbReference type="GO" id="GO:0004553">
    <property type="term" value="F:hydrolase activity, hydrolyzing O-glycosyl compounds"/>
    <property type="evidence" value="ECO:0007669"/>
    <property type="project" value="InterPro"/>
</dbReference>
<dbReference type="GO" id="GO:0005975">
    <property type="term" value="P:carbohydrate metabolic process"/>
    <property type="evidence" value="ECO:0007669"/>
    <property type="project" value="InterPro"/>
</dbReference>
<dbReference type="SMART" id="SM00560">
    <property type="entry name" value="LamGL"/>
    <property type="match status" value="1"/>
</dbReference>
<proteinExistence type="inferred from homology"/>
<dbReference type="RefSeq" id="WP_259531226.1">
    <property type="nucleotide sequence ID" value="NZ_JANLCK010000022.1"/>
</dbReference>
<dbReference type="SUPFAM" id="SSF75005">
    <property type="entry name" value="Arabinanase/levansucrase/invertase"/>
    <property type="match status" value="1"/>
</dbReference>
<accession>A0AA42BWH1</accession>
<dbReference type="Gene3D" id="2.115.10.20">
    <property type="entry name" value="Glycosyl hydrolase domain, family 43"/>
    <property type="match status" value="1"/>
</dbReference>
<dbReference type="InterPro" id="IPR006710">
    <property type="entry name" value="Glyco_hydro_43"/>
</dbReference>
<dbReference type="InterPro" id="IPR023296">
    <property type="entry name" value="Glyco_hydro_beta-prop_sf"/>
</dbReference>
<dbReference type="EMBL" id="JANLCK010000022">
    <property type="protein sequence ID" value="MCS5728119.1"/>
    <property type="molecule type" value="Genomic_DNA"/>
</dbReference>
<comment type="caution">
    <text evidence="8">The sequence shown here is derived from an EMBL/GenBank/DDBJ whole genome shotgun (WGS) entry which is preliminary data.</text>
</comment>
<organism evidence="8 9">
    <name type="scientific">Herbiconiux oxytropis</name>
    <dbReference type="NCBI Taxonomy" id="2970915"/>
    <lineage>
        <taxon>Bacteria</taxon>
        <taxon>Bacillati</taxon>
        <taxon>Actinomycetota</taxon>
        <taxon>Actinomycetes</taxon>
        <taxon>Micrococcales</taxon>
        <taxon>Microbacteriaceae</taxon>
        <taxon>Herbiconiux</taxon>
    </lineage>
</organism>
<dbReference type="Pfam" id="PF04122">
    <property type="entry name" value="CW_binding_2"/>
    <property type="match status" value="1"/>
</dbReference>
<dbReference type="PANTHER" id="PTHR43817">
    <property type="entry name" value="GLYCOSYL HYDROLASE"/>
    <property type="match status" value="1"/>
</dbReference>
<dbReference type="Pfam" id="PF13385">
    <property type="entry name" value="Laminin_G_3"/>
    <property type="match status" value="1"/>
</dbReference>
<keyword evidence="4" id="KW-1015">Disulfide bond</keyword>
<feature type="chain" id="PRO_5041462893" evidence="6">
    <location>
        <begin position="25"/>
        <end position="1171"/>
    </location>
</feature>
<feature type="signal peptide" evidence="6">
    <location>
        <begin position="1"/>
        <end position="24"/>
    </location>
</feature>
<evidence type="ECO:0000259" key="7">
    <source>
        <dbReference type="SMART" id="SM00560"/>
    </source>
</evidence>
<dbReference type="AlphaFoldDB" id="A0AA42BWH1"/>
<dbReference type="SUPFAM" id="SSF49899">
    <property type="entry name" value="Concanavalin A-like lectins/glucanases"/>
    <property type="match status" value="1"/>
</dbReference>
<sequence>MKSKSLFRAVAAAAAFAVIGTGIAGGGAIASAAERPADGLIGEYVFSQTTGAEVPNTATGDGAVGPATVVNGSDARWTGDSLTFTGGGKTSGANWVRLPNDILAGETSATITTEVTFDASMKSTYNFLWNIGNDAPTAYYFASVRDAARTAITTSSNAGEVNARGSALDAGRWYSLTSVIDGEAGTISFYVDGVRVAQAATALTPASITDQSLNAIGRSPWPDPFFKGEVSAFRVYDRALAAEEVAAVSETDAAIHADEMTAAAQAVLDGLALTDLEVDGNYVALPTAGGRVSWTTSDPAIVGADGRVVQPSEADGPATVTATATASVRGVTATESITITVVPTSDEERLDAVSAGYVLPPVVVSGSVLPQPAEGTEVTLQNAQGIVIAADGTVTAAPGTGSGTGTAAGEPVTGTVDAVVSASGFPEATVTKTFTITVLPAEGTQQLLSYHRTPTSENEANNADVALSMHLALNESATENPTATDWTPLNENYGIFFPKTSVTPPADGTSDAIIRSLVNPTVFRTADGGYGVIATRTARGGGSDGTAVSSVLVATSADLLDYDEIGLLDLGETNGVNAPHAVWDSSAEHYLIAWTDDSGVAKHTTVADLADASTRGPVVAGEVSALPSVETAAGIDDYVPGRSIPVDAETVVALEERFGRIVNTGYTPFDTVEAEVGADASALDLPGAVQLDYSDGSTGSLPIASWDTTGVDTETPGTYTVTGTVKQTQYPIPFADERADPSVYKYDWNGTTKYLMIATNDLYGSNIEQQGAAKMPIRIADSITGLSDAAGATEIDLLKRGDTDAQGNVMTGCFWAPEYHEIDGKLSILFMPCYGQNPDMWSGRASIMQLKQDASGADLDPAVPANWTKPEKVLRADGSDLNQVAGISLDMTFFEDEKGQAYYIWQHLGALFIATVDPETPTRLTSEPVRILAPEFAWDNTIAEGPNVINHDGVLQLLYSGSTVGNTYTTGLATADASGDTDLLTEAAWKKLDYPIQKSGVYDGAWQLGTGHGMWSEDEDGNLIYVFHARTDNNGLSGRDMFVRRVHWSAEGLPVLDMERTEELASPTVTLDVVVTGTEPEPTVDVDRIAGADRYEVAVNTSKAGFADGSSTVYVASGAVFPDALSAAPAATVAGAPILLTTTADLPAGVAAEIKRLGASKIVIVGGTATV</sequence>
<dbReference type="InterPro" id="IPR007253">
    <property type="entry name" value="Cell_wall-bd_2"/>
</dbReference>
<evidence type="ECO:0000256" key="6">
    <source>
        <dbReference type="SAM" id="SignalP"/>
    </source>
</evidence>
<comment type="similarity">
    <text evidence="1">Belongs to the glycosyl hydrolase 43 family.</text>
</comment>
<reference evidence="8" key="1">
    <citation type="submission" date="2022-08" db="EMBL/GenBank/DDBJ databases">
        <authorList>
            <person name="Deng Y."/>
            <person name="Han X.-F."/>
            <person name="Zhang Y.-Q."/>
        </authorList>
    </citation>
    <scope>NUCLEOTIDE SEQUENCE</scope>
    <source>
        <strain evidence="8">CPCC 203407</strain>
    </source>
</reference>
<keyword evidence="5" id="KW-0326">Glycosidase</keyword>
<evidence type="ECO:0000256" key="4">
    <source>
        <dbReference type="ARBA" id="ARBA00023157"/>
    </source>
</evidence>
<keyword evidence="2 6" id="KW-0732">Signal</keyword>
<evidence type="ECO:0000256" key="1">
    <source>
        <dbReference type="ARBA" id="ARBA00009865"/>
    </source>
</evidence>
<evidence type="ECO:0000313" key="8">
    <source>
        <dbReference type="EMBL" id="MCS5728119.1"/>
    </source>
</evidence>
<dbReference type="InterPro" id="IPR006558">
    <property type="entry name" value="LamG-like"/>
</dbReference>
<dbReference type="Pfam" id="PF20578">
    <property type="entry name" value="aBig_2"/>
    <property type="match status" value="1"/>
</dbReference>
<dbReference type="InterPro" id="IPR046780">
    <property type="entry name" value="aBig_2"/>
</dbReference>
<dbReference type="InterPro" id="IPR013320">
    <property type="entry name" value="ConA-like_dom_sf"/>
</dbReference>
<feature type="domain" description="LamG-like jellyroll fold" evidence="7">
    <location>
        <begin position="107"/>
        <end position="243"/>
    </location>
</feature>
<name>A0AA42BWH1_9MICO</name>
<feature type="non-terminal residue" evidence="8">
    <location>
        <position position="1171"/>
    </location>
</feature>
<dbReference type="InterPro" id="IPR011081">
    <property type="entry name" value="Big_4"/>
</dbReference>
<keyword evidence="3" id="KW-0378">Hydrolase</keyword>
<evidence type="ECO:0000256" key="5">
    <source>
        <dbReference type="ARBA" id="ARBA00023295"/>
    </source>
</evidence>
<protein>
    <submittedName>
        <fullName evidence="8">Family 43 glycosylhydrolase</fullName>
    </submittedName>
</protein>
<evidence type="ECO:0000256" key="3">
    <source>
        <dbReference type="ARBA" id="ARBA00022801"/>
    </source>
</evidence>
<keyword evidence="9" id="KW-1185">Reference proteome</keyword>
<evidence type="ECO:0000313" key="9">
    <source>
        <dbReference type="Proteomes" id="UP001165587"/>
    </source>
</evidence>
<evidence type="ECO:0000256" key="2">
    <source>
        <dbReference type="ARBA" id="ARBA00022729"/>
    </source>
</evidence>
<dbReference type="Pfam" id="PF07532">
    <property type="entry name" value="Big_4"/>
    <property type="match status" value="1"/>
</dbReference>
<dbReference type="Proteomes" id="UP001165587">
    <property type="component" value="Unassembled WGS sequence"/>
</dbReference>
<gene>
    <name evidence="8" type="ORF">N1028_19645</name>
</gene>
<dbReference type="Pfam" id="PF04616">
    <property type="entry name" value="Glyco_hydro_43"/>
    <property type="match status" value="1"/>
</dbReference>